<dbReference type="Gene3D" id="1.20.120.160">
    <property type="entry name" value="HPT domain"/>
    <property type="match status" value="1"/>
</dbReference>
<protein>
    <recommendedName>
        <fullName evidence="2">HPt domain-containing protein</fullName>
    </recommendedName>
</protein>
<dbReference type="PANTHER" id="PTHR28242:SF52">
    <property type="entry name" value="PHOSPHORELAY INTERMEDIATE PROTEIN YPD1"/>
    <property type="match status" value="1"/>
</dbReference>
<dbReference type="InParanoid" id="A0A409YVV9"/>
<feature type="modified residue" description="Phosphohistidine" evidence="1">
    <location>
        <position position="54"/>
    </location>
</feature>
<accession>A0A409YVV9</accession>
<dbReference type="GO" id="GO:0043424">
    <property type="term" value="F:protein histidine kinase binding"/>
    <property type="evidence" value="ECO:0007669"/>
    <property type="project" value="InterPro"/>
</dbReference>
<evidence type="ECO:0000313" key="3">
    <source>
        <dbReference type="EMBL" id="PPR07103.1"/>
    </source>
</evidence>
<dbReference type="PROSITE" id="PS50894">
    <property type="entry name" value="HPT"/>
    <property type="match status" value="1"/>
</dbReference>
<proteinExistence type="predicted"/>
<keyword evidence="1" id="KW-0597">Phosphoprotein</keyword>
<dbReference type="Pfam" id="PF01627">
    <property type="entry name" value="Hpt"/>
    <property type="match status" value="1"/>
</dbReference>
<dbReference type="STRING" id="181874.A0A409YVV9"/>
<gene>
    <name evidence="3" type="ORF">CVT24_010939</name>
</gene>
<name>A0A409YVV9_9AGAR</name>
<keyword evidence="4" id="KW-1185">Reference proteome</keyword>
<organism evidence="3 4">
    <name type="scientific">Panaeolus cyanescens</name>
    <dbReference type="NCBI Taxonomy" id="181874"/>
    <lineage>
        <taxon>Eukaryota</taxon>
        <taxon>Fungi</taxon>
        <taxon>Dikarya</taxon>
        <taxon>Basidiomycota</taxon>
        <taxon>Agaricomycotina</taxon>
        <taxon>Agaricomycetes</taxon>
        <taxon>Agaricomycetidae</taxon>
        <taxon>Agaricales</taxon>
        <taxon>Agaricineae</taxon>
        <taxon>Galeropsidaceae</taxon>
        <taxon>Panaeolus</taxon>
    </lineage>
</organism>
<evidence type="ECO:0000313" key="4">
    <source>
        <dbReference type="Proteomes" id="UP000284842"/>
    </source>
</evidence>
<dbReference type="GO" id="GO:0005737">
    <property type="term" value="C:cytoplasm"/>
    <property type="evidence" value="ECO:0007669"/>
    <property type="project" value="TreeGrafter"/>
</dbReference>
<sequence length="126" mass="14454">MDTFQQILDLDEEPDYEFTQQMVEAYFEQAADTFKKMDVAFKKKDLADLSALGHFLKGSSAALGLSRVQATCETIQHRGQKRDEEKDSDLSASEALSIIEELLKKVKVEYDEAEDWLKKWCEEHSA</sequence>
<dbReference type="InterPro" id="IPR045871">
    <property type="entry name" value="AHP1-5/YPD1"/>
</dbReference>
<evidence type="ECO:0000259" key="2">
    <source>
        <dbReference type="PROSITE" id="PS50894"/>
    </source>
</evidence>
<dbReference type="Proteomes" id="UP000284842">
    <property type="component" value="Unassembled WGS sequence"/>
</dbReference>
<dbReference type="OrthoDB" id="1673781at2759"/>
<dbReference type="InterPro" id="IPR036641">
    <property type="entry name" value="HPT_dom_sf"/>
</dbReference>
<dbReference type="CDD" id="cd00088">
    <property type="entry name" value="HPT"/>
    <property type="match status" value="1"/>
</dbReference>
<dbReference type="AlphaFoldDB" id="A0A409YVV9"/>
<dbReference type="GO" id="GO:0009927">
    <property type="term" value="F:histidine phosphotransfer kinase activity"/>
    <property type="evidence" value="ECO:0007669"/>
    <property type="project" value="InterPro"/>
</dbReference>
<reference evidence="3 4" key="1">
    <citation type="journal article" date="2018" name="Evol. Lett.">
        <title>Horizontal gene cluster transfer increased hallucinogenic mushroom diversity.</title>
        <authorList>
            <person name="Reynolds H.T."/>
            <person name="Vijayakumar V."/>
            <person name="Gluck-Thaler E."/>
            <person name="Korotkin H.B."/>
            <person name="Matheny P.B."/>
            <person name="Slot J.C."/>
        </authorList>
    </citation>
    <scope>NUCLEOTIDE SEQUENCE [LARGE SCALE GENOMIC DNA]</scope>
    <source>
        <strain evidence="3 4">2629</strain>
    </source>
</reference>
<evidence type="ECO:0000256" key="1">
    <source>
        <dbReference type="PROSITE-ProRule" id="PRU00110"/>
    </source>
</evidence>
<dbReference type="GO" id="GO:0005634">
    <property type="term" value="C:nucleus"/>
    <property type="evidence" value="ECO:0007669"/>
    <property type="project" value="TreeGrafter"/>
</dbReference>
<dbReference type="PANTHER" id="PTHR28242">
    <property type="entry name" value="PHOSPHORELAY INTERMEDIATE PROTEIN YPD1"/>
    <property type="match status" value="1"/>
</dbReference>
<dbReference type="EMBL" id="NHTK01000520">
    <property type="protein sequence ID" value="PPR07103.1"/>
    <property type="molecule type" value="Genomic_DNA"/>
</dbReference>
<dbReference type="InterPro" id="IPR008207">
    <property type="entry name" value="Sig_transdc_His_kin_Hpt_dom"/>
</dbReference>
<dbReference type="GO" id="GO:0000160">
    <property type="term" value="P:phosphorelay signal transduction system"/>
    <property type="evidence" value="ECO:0007669"/>
    <property type="project" value="InterPro"/>
</dbReference>
<dbReference type="SUPFAM" id="SSF47226">
    <property type="entry name" value="Histidine-containing phosphotransfer domain, HPT domain"/>
    <property type="match status" value="1"/>
</dbReference>
<feature type="domain" description="HPt" evidence="2">
    <location>
        <begin position="15"/>
        <end position="120"/>
    </location>
</feature>
<comment type="caution">
    <text evidence="3">The sequence shown here is derived from an EMBL/GenBank/DDBJ whole genome shotgun (WGS) entry which is preliminary data.</text>
</comment>